<dbReference type="SMART" id="SM01130">
    <property type="entry name" value="DHDPS"/>
    <property type="match status" value="1"/>
</dbReference>
<comment type="caution">
    <text evidence="9">The sequence shown here is derived from an EMBL/GenBank/DDBJ whole genome shotgun (WGS) entry which is preliminary data.</text>
</comment>
<sequence length="326" mass="35393">MTYNFWPKLISLKHNFASQGVRIMNPQELKSILSSGLLSFPVTDFTAQGDFNRDSYIKRLEWLAPYGASALFAAGGTGEFFSLAASEYSQVIKTAVDTCASSVPILAGVGGATRQAIEYAQEAERLGAKGLLLLPHYLTEASQDGVAAHVEAVCKSVKIGVVVYNRNVCRLNAVLLEQLAERCPNLIGYKDGLGDIELMVSIRRRLGDRFSYLGGLPTAEVYAAAYKALGVPVYSSAVFNFIPKTAMDFYNAIARDDHATVGKIIDDFFLPYLDIRNRKAGYAVSIVKAGAKIVGYDAGPVRTPLTDLLPDEYEALAALIDKQGKQ</sequence>
<dbReference type="UniPathway" id="UPA00564">
    <property type="reaction ID" value="UER00628"/>
</dbReference>
<dbReference type="GO" id="GO:0042838">
    <property type="term" value="P:D-glucarate catabolic process"/>
    <property type="evidence" value="ECO:0007669"/>
    <property type="project" value="UniProtKB-UniRule"/>
</dbReference>
<dbReference type="CDD" id="cd00951">
    <property type="entry name" value="KDGDH"/>
    <property type="match status" value="1"/>
</dbReference>
<dbReference type="InterPro" id="IPR017655">
    <property type="entry name" value="Dehydro-deoxyglucarate_dehyd"/>
</dbReference>
<feature type="active site" description="Schiff-base intermediate with substrate" evidence="7">
    <location>
        <position position="190"/>
    </location>
</feature>
<evidence type="ECO:0000256" key="3">
    <source>
        <dbReference type="ARBA" id="ARBA00007592"/>
    </source>
</evidence>
<dbReference type="GO" id="GO:0047448">
    <property type="term" value="F:5-dehydro-4-deoxyglucarate dehydratase activity"/>
    <property type="evidence" value="ECO:0007669"/>
    <property type="project" value="UniProtKB-UniRule"/>
</dbReference>
<dbReference type="NCBIfam" id="NF002958">
    <property type="entry name" value="PRK03620.1"/>
    <property type="match status" value="1"/>
</dbReference>
<dbReference type="GO" id="GO:0008840">
    <property type="term" value="F:4-hydroxy-tetrahydrodipicolinate synthase activity"/>
    <property type="evidence" value="ECO:0007669"/>
    <property type="project" value="TreeGrafter"/>
</dbReference>
<evidence type="ECO:0000256" key="7">
    <source>
        <dbReference type="PIRSR" id="PIRSR001365-1"/>
    </source>
</evidence>
<reference evidence="9 10" key="1">
    <citation type="submission" date="2018-08" db="EMBL/GenBank/DDBJ databases">
        <title>Recombination of ecologically and evolutionarily significant loci maintains genetic cohesion in the Pseudomonas syringae species complex.</title>
        <authorList>
            <person name="Dillon M."/>
            <person name="Thakur S."/>
            <person name="Almeida R.N.D."/>
            <person name="Weir B.S."/>
            <person name="Guttman D.S."/>
        </authorList>
    </citation>
    <scope>NUCLEOTIDE SEQUENCE [LARGE SCALE GENOMIC DNA]</scope>
    <source>
        <strain evidence="9 10">NCPPB2445</strain>
    </source>
</reference>
<keyword evidence="4 5" id="KW-0456">Lyase</keyword>
<dbReference type="HAMAP" id="MF_00694">
    <property type="entry name" value="KDGDH"/>
    <property type="match status" value="1"/>
</dbReference>
<evidence type="ECO:0000256" key="4">
    <source>
        <dbReference type="ARBA" id="ARBA00023239"/>
    </source>
</evidence>
<evidence type="ECO:0000256" key="6">
    <source>
        <dbReference type="PIRNR" id="PIRNR001365"/>
    </source>
</evidence>
<accession>A0A3M3F085</accession>
<keyword evidence="10" id="KW-1185">Reference proteome</keyword>
<dbReference type="PANTHER" id="PTHR12128">
    <property type="entry name" value="DIHYDRODIPICOLINATE SYNTHASE"/>
    <property type="match status" value="1"/>
</dbReference>
<dbReference type="Pfam" id="PF00701">
    <property type="entry name" value="DHDPS"/>
    <property type="match status" value="1"/>
</dbReference>
<protein>
    <recommendedName>
        <fullName evidence="5">Probable 5-dehydro-4-deoxyglucarate dehydratase</fullName>
        <ecNumber evidence="5">4.2.1.41</ecNumber>
    </recommendedName>
    <alternativeName>
        <fullName evidence="5">5-keto-4-deoxy-glucarate dehydratase</fullName>
        <shortName evidence="5">KDGDH</shortName>
    </alternativeName>
</protein>
<dbReference type="EC" id="4.2.1.41" evidence="5"/>
<dbReference type="PANTHER" id="PTHR12128:SF19">
    <property type="entry name" value="5-DEHYDRO-4-DEOXYGLUCARATE DEHYDRATASE 2-RELATED"/>
    <property type="match status" value="1"/>
</dbReference>
<feature type="active site" description="Proton donor/acceptor" evidence="7">
    <location>
        <position position="164"/>
    </location>
</feature>
<name>A0A3M3F085_9PSED</name>
<dbReference type="AlphaFoldDB" id="A0A3M3F085"/>
<proteinExistence type="inferred from homology"/>
<evidence type="ECO:0000313" key="10">
    <source>
        <dbReference type="Proteomes" id="UP000270661"/>
    </source>
</evidence>
<dbReference type="Proteomes" id="UP000270661">
    <property type="component" value="Unassembled WGS sequence"/>
</dbReference>
<evidence type="ECO:0000256" key="2">
    <source>
        <dbReference type="ARBA" id="ARBA00004983"/>
    </source>
</evidence>
<evidence type="ECO:0000313" key="9">
    <source>
        <dbReference type="EMBL" id="RMM55290.1"/>
    </source>
</evidence>
<comment type="catalytic activity">
    <reaction evidence="1 5">
        <text>5-dehydro-4-deoxy-D-glucarate + H(+) = 2,5-dioxopentanoate + CO2 + H2O</text>
        <dbReference type="Rhea" id="RHEA:24608"/>
        <dbReference type="ChEBI" id="CHEBI:15377"/>
        <dbReference type="ChEBI" id="CHEBI:15378"/>
        <dbReference type="ChEBI" id="CHEBI:16526"/>
        <dbReference type="ChEBI" id="CHEBI:42819"/>
        <dbReference type="ChEBI" id="CHEBI:58136"/>
        <dbReference type="EC" id="4.2.1.41"/>
    </reaction>
</comment>
<evidence type="ECO:0000256" key="1">
    <source>
        <dbReference type="ARBA" id="ARBA00001446"/>
    </source>
</evidence>
<evidence type="ECO:0000256" key="5">
    <source>
        <dbReference type="HAMAP-Rule" id="MF_00694"/>
    </source>
</evidence>
<dbReference type="NCBIfam" id="TIGR03249">
    <property type="entry name" value="KdgD"/>
    <property type="match status" value="1"/>
</dbReference>
<comment type="pathway">
    <text evidence="2 5">Carbohydrate acid metabolism; D-glucarate degradation; 2,5-dioxopentanoate from D-glucarate: step 2/2.</text>
</comment>
<dbReference type="Gene3D" id="3.20.20.70">
    <property type="entry name" value="Aldolase class I"/>
    <property type="match status" value="1"/>
</dbReference>
<organism evidence="9 10">
    <name type="scientific">Pseudomonas corrugata</name>
    <dbReference type="NCBI Taxonomy" id="47879"/>
    <lineage>
        <taxon>Bacteria</taxon>
        <taxon>Pseudomonadati</taxon>
        <taxon>Pseudomonadota</taxon>
        <taxon>Gammaproteobacteria</taxon>
        <taxon>Pseudomonadales</taxon>
        <taxon>Pseudomonadaceae</taxon>
        <taxon>Pseudomonas</taxon>
    </lineage>
</organism>
<dbReference type="InterPro" id="IPR013785">
    <property type="entry name" value="Aldolase_TIM"/>
</dbReference>
<dbReference type="EMBL" id="RBOJ01000011">
    <property type="protein sequence ID" value="RMM55290.1"/>
    <property type="molecule type" value="Genomic_DNA"/>
</dbReference>
<dbReference type="PIRSF" id="PIRSF001365">
    <property type="entry name" value="DHDPS"/>
    <property type="match status" value="1"/>
</dbReference>
<evidence type="ECO:0000256" key="8">
    <source>
        <dbReference type="PIRSR" id="PIRSR001365-2"/>
    </source>
</evidence>
<dbReference type="SUPFAM" id="SSF51569">
    <property type="entry name" value="Aldolase"/>
    <property type="match status" value="1"/>
</dbReference>
<comment type="similarity">
    <text evidence="3 5 6">Belongs to the DapA family.</text>
</comment>
<dbReference type="InterPro" id="IPR002220">
    <property type="entry name" value="DapA-like"/>
</dbReference>
<dbReference type="STRING" id="47879.AXG94_19675"/>
<gene>
    <name evidence="9" type="ORF">ALQ77_04383</name>
</gene>
<feature type="binding site" evidence="8">
    <location>
        <position position="77"/>
    </location>
    <ligand>
        <name>pyruvate</name>
        <dbReference type="ChEBI" id="CHEBI:15361"/>
    </ligand>
</feature>